<accession>A0ABQ3IZ76</accession>
<name>A0ABQ3IZ76_9RHOB</name>
<keyword evidence="2" id="KW-1185">Reference proteome</keyword>
<dbReference type="Proteomes" id="UP000609802">
    <property type="component" value="Unassembled WGS sequence"/>
</dbReference>
<sequence length="69" mass="7169">MRDPGPNRVLQGVDQAAQRGSGQHVKLTRLQVGPAGRTPGGAAHALDGIPRHRGLVKGADGPARAQKIF</sequence>
<protein>
    <submittedName>
        <fullName evidence="1">Uncharacterized protein</fullName>
    </submittedName>
</protein>
<comment type="caution">
    <text evidence="1">The sequence shown here is derived from an EMBL/GenBank/DDBJ whole genome shotgun (WGS) entry which is preliminary data.</text>
</comment>
<evidence type="ECO:0000313" key="2">
    <source>
        <dbReference type="Proteomes" id="UP000609802"/>
    </source>
</evidence>
<gene>
    <name evidence="1" type="ORF">GCM10016455_18930</name>
</gene>
<proteinExistence type="predicted"/>
<reference evidence="2" key="1">
    <citation type="journal article" date="2019" name="Int. J. Syst. Evol. Microbiol.">
        <title>The Global Catalogue of Microorganisms (GCM) 10K type strain sequencing project: providing services to taxonomists for standard genome sequencing and annotation.</title>
        <authorList>
            <consortium name="The Broad Institute Genomics Platform"/>
            <consortium name="The Broad Institute Genome Sequencing Center for Infectious Disease"/>
            <person name="Wu L."/>
            <person name="Ma J."/>
        </authorList>
    </citation>
    <scope>NUCLEOTIDE SEQUENCE [LARGE SCALE GENOMIC DNA]</scope>
    <source>
        <strain evidence="2">KCTC 42443</strain>
    </source>
</reference>
<organism evidence="1 2">
    <name type="scientific">Aliiroseovarius zhejiangensis</name>
    <dbReference type="NCBI Taxonomy" id="1632025"/>
    <lineage>
        <taxon>Bacteria</taxon>
        <taxon>Pseudomonadati</taxon>
        <taxon>Pseudomonadota</taxon>
        <taxon>Alphaproteobacteria</taxon>
        <taxon>Rhodobacterales</taxon>
        <taxon>Paracoccaceae</taxon>
        <taxon>Aliiroseovarius</taxon>
    </lineage>
</organism>
<evidence type="ECO:0000313" key="1">
    <source>
        <dbReference type="EMBL" id="GHE98439.1"/>
    </source>
</evidence>
<dbReference type="EMBL" id="BNCH01000003">
    <property type="protein sequence ID" value="GHE98439.1"/>
    <property type="molecule type" value="Genomic_DNA"/>
</dbReference>